<accession>A0A4R6R8W8</accession>
<gene>
    <name evidence="2" type="ORF">EDD54_3676</name>
</gene>
<evidence type="ECO:0000313" key="2">
    <source>
        <dbReference type="EMBL" id="TDP82409.1"/>
    </source>
</evidence>
<dbReference type="RefSeq" id="WP_126539399.1">
    <property type="nucleotide sequence ID" value="NZ_BSPM01000007.1"/>
</dbReference>
<reference evidence="2 3" key="1">
    <citation type="submission" date="2019-03" db="EMBL/GenBank/DDBJ databases">
        <title>Genomic Encyclopedia of Type Strains, Phase IV (KMG-IV): sequencing the most valuable type-strain genomes for metagenomic binning, comparative biology and taxonomic classification.</title>
        <authorList>
            <person name="Goeker M."/>
        </authorList>
    </citation>
    <scope>NUCLEOTIDE SEQUENCE [LARGE SCALE GENOMIC DNA]</scope>
    <source>
        <strain evidence="2 3">DSM 102969</strain>
    </source>
</reference>
<evidence type="ECO:0000313" key="3">
    <source>
        <dbReference type="Proteomes" id="UP000294547"/>
    </source>
</evidence>
<organism evidence="2 3">
    <name type="scientific">Oharaeibacter diazotrophicus</name>
    <dbReference type="NCBI Taxonomy" id="1920512"/>
    <lineage>
        <taxon>Bacteria</taxon>
        <taxon>Pseudomonadati</taxon>
        <taxon>Pseudomonadota</taxon>
        <taxon>Alphaproteobacteria</taxon>
        <taxon>Hyphomicrobiales</taxon>
        <taxon>Pleomorphomonadaceae</taxon>
        <taxon>Oharaeibacter</taxon>
    </lineage>
</organism>
<dbReference type="OrthoDB" id="9811127at2"/>
<feature type="region of interest" description="Disordered" evidence="1">
    <location>
        <begin position="1"/>
        <end position="28"/>
    </location>
</feature>
<comment type="caution">
    <text evidence="2">The sequence shown here is derived from an EMBL/GenBank/DDBJ whole genome shotgun (WGS) entry which is preliminary data.</text>
</comment>
<name>A0A4R6R8W8_9HYPH</name>
<dbReference type="InterPro" id="IPR021327">
    <property type="entry name" value="DUF2934"/>
</dbReference>
<evidence type="ECO:0000256" key="1">
    <source>
        <dbReference type="SAM" id="MobiDB-lite"/>
    </source>
</evidence>
<proteinExistence type="predicted"/>
<keyword evidence="3" id="KW-1185">Reference proteome</keyword>
<protein>
    <submittedName>
        <fullName evidence="2">DUF2934 family protein</fullName>
    </submittedName>
</protein>
<dbReference type="EMBL" id="SNXY01000010">
    <property type="protein sequence ID" value="TDP82409.1"/>
    <property type="molecule type" value="Genomic_DNA"/>
</dbReference>
<dbReference type="AlphaFoldDB" id="A0A4R6R8W8"/>
<dbReference type="Proteomes" id="UP000294547">
    <property type="component" value="Unassembled WGS sequence"/>
</dbReference>
<dbReference type="Pfam" id="PF11154">
    <property type="entry name" value="DUF2934"/>
    <property type="match status" value="1"/>
</dbReference>
<sequence>MSSNDREARIRERAHRIWESEGRPEDRSDVHWDIAARIIDEEDAAAGEPQREAALDAALADTFPASDPTVMQEPTTAIEGDLPAVRRRKAS</sequence>
<feature type="region of interest" description="Disordered" evidence="1">
    <location>
        <begin position="65"/>
        <end position="91"/>
    </location>
</feature>